<evidence type="ECO:0000313" key="3">
    <source>
        <dbReference type="Proteomes" id="UP000265618"/>
    </source>
</evidence>
<protein>
    <submittedName>
        <fullName evidence="2">Uncharacterized protein</fullName>
    </submittedName>
</protein>
<feature type="compositionally biased region" description="Polar residues" evidence="1">
    <location>
        <begin position="973"/>
        <end position="990"/>
    </location>
</feature>
<dbReference type="InterPro" id="IPR011044">
    <property type="entry name" value="Quino_amine_DH_bsu"/>
</dbReference>
<dbReference type="AlphaFoldDB" id="A0A9K3CRH8"/>
<feature type="compositionally biased region" description="Polar residues" evidence="1">
    <location>
        <begin position="1164"/>
        <end position="1174"/>
    </location>
</feature>
<feature type="region of interest" description="Disordered" evidence="1">
    <location>
        <begin position="1160"/>
        <end position="1188"/>
    </location>
</feature>
<feature type="compositionally biased region" description="Basic and acidic residues" evidence="1">
    <location>
        <begin position="991"/>
        <end position="1000"/>
    </location>
</feature>
<accession>A0A9K3CRH8</accession>
<dbReference type="Proteomes" id="UP000265618">
    <property type="component" value="Unassembled WGS sequence"/>
</dbReference>
<reference evidence="2 3" key="1">
    <citation type="journal article" date="2018" name="PLoS ONE">
        <title>The draft genome of Kipferlia bialata reveals reductive genome evolution in fornicate parasites.</title>
        <authorList>
            <person name="Tanifuji G."/>
            <person name="Takabayashi S."/>
            <person name="Kume K."/>
            <person name="Takagi M."/>
            <person name="Nakayama T."/>
            <person name="Kamikawa R."/>
            <person name="Inagaki Y."/>
            <person name="Hashimoto T."/>
        </authorList>
    </citation>
    <scope>NUCLEOTIDE SEQUENCE [LARGE SCALE GENOMIC DNA]</scope>
    <source>
        <strain evidence="2">NY0173</strain>
    </source>
</reference>
<evidence type="ECO:0000256" key="1">
    <source>
        <dbReference type="SAM" id="MobiDB-lite"/>
    </source>
</evidence>
<dbReference type="SUPFAM" id="SSF50969">
    <property type="entry name" value="YVTN repeat-like/Quinoprotein amine dehydrogenase"/>
    <property type="match status" value="1"/>
</dbReference>
<dbReference type="EMBL" id="BDIP01000309">
    <property type="protein sequence ID" value="GIQ81110.1"/>
    <property type="molecule type" value="Genomic_DNA"/>
</dbReference>
<feature type="region of interest" description="Disordered" evidence="1">
    <location>
        <begin position="967"/>
        <end position="1014"/>
    </location>
</feature>
<sequence length="1266" mass="131819">MELGHTLDGAGYSGTSGVTFEDTQGYPVSLADGVFVPPPSVSRMHVLGYAANTVYLFEADTGMCVWETDLSPYYSQVVEAGRIRRLVRAKAGQLHRVVWTRCGVVVGVQSAKGAFVMVLDTLSGIPRCAMNLVVPSAVTCACVGTSGNTVMVGTESGDVLEIPGFPEDAEEPEEQGMVVLDPVHYPSRVHLPAPISLLCPTVLGCAGAVRSLSAEVSPLHLSILPTDIPIAYAPLPSPCVLVTTPTEGHMAVSREGRVPISRSPLSAHLMSLAYELDGSDVHGAMFSVGGVSSPVPSVSADAKKARHEATFPVAVLLSDTHSPLSMVPAQRDGHRGVICAGVAEEVVVRHRVGIDDVGMDQAMGADTEGDLSMSTVLQCLAPLDDLPLAVSCHCPVLHRSGVSRQCLLSPDAAMLQSLASPSTSPSLPPLVSLPGVLSQAGLMTLEPLRRGHASTHPEDWEGDAFAVGVACMLLCGGDGGEAGQGRALLSRLVSGRDRDGAFSCPNIRPLHRALRTLLQCLTSWVQQGGLDTLAGTDVDAPCPHLSLAVSAGWLVSMLIEERESASTSLHTLRSRFECLAMSIHTLRAEGAQASLPLHASEAVAEVVRGWCACSDPSTLAPCPPPSDIPDTLPSVEACIASLASCSLPPTQASVSLSALARGAALDRRGLVPVPLALLLCCGVSHSHAASLVARVGLPSREAEAVLQWAGIVRLAEGRGEEVSDDDVVVPTLLPPLPNAADRAPLVCAVAVSLLARGMPTAANATLRLLSDSRTATPSSDVSLGVWAALPCWSVTELRVRLLQAAHRLPEALAVCREWVNTALHPYGDASPDVREVGRALSVYFAVGLDGPEARRLFTSCLSASHAGVLPLYCVARPRVCHVPCVTAMCRGDIPRAVALYRYAVQGLADRRLPTPTPLARTGTLVSARLASVPALGGVWARSEVTQGVCVESVDAYIAEECEREVETKGMWDSDTQTEGVTDSVTQSQMDRTARHTDRVRQSGRVGAPTPSVRPTHMSFAAQAAIATTHKLNTPAAGLAYAAMRGLQTPGVMLCTPCLGGLAGARGGMGHSRMLTAARTMELTASQSCSDWDGANSDTTPEVTEATELTESVTDVGRTVTWGATPRPFGASATGASHAYGASTMGAVSTPVSVAAGVPVHRPTPGSTYGASAPTSDGGEGMGSMAQAPPGGMPFMTPFTFNNASPLPAVSPFATSPVLPPIPRMGMTSPSVAPPTMPPAAQTQSLKRPGSNLPGRRSSLRSSYMVE</sequence>
<proteinExistence type="predicted"/>
<organism evidence="2 3">
    <name type="scientific">Kipferlia bialata</name>
    <dbReference type="NCBI Taxonomy" id="797122"/>
    <lineage>
        <taxon>Eukaryota</taxon>
        <taxon>Metamonada</taxon>
        <taxon>Carpediemonas-like organisms</taxon>
        <taxon>Kipferlia</taxon>
    </lineage>
</organism>
<comment type="caution">
    <text evidence="2">The sequence shown here is derived from an EMBL/GenBank/DDBJ whole genome shotgun (WGS) entry which is preliminary data.</text>
</comment>
<keyword evidence="3" id="KW-1185">Reference proteome</keyword>
<evidence type="ECO:0000313" key="2">
    <source>
        <dbReference type="EMBL" id="GIQ81110.1"/>
    </source>
</evidence>
<feature type="region of interest" description="Disordered" evidence="1">
    <location>
        <begin position="1220"/>
        <end position="1266"/>
    </location>
</feature>
<gene>
    <name evidence="2" type="ORF">KIPB_002017</name>
</gene>
<name>A0A9K3CRH8_9EUKA</name>